<dbReference type="RefSeq" id="WP_119342450.1">
    <property type="nucleotide sequence ID" value="NZ_BJXL01000195.1"/>
</dbReference>
<accession>A0A511R6I4</accession>
<feature type="transmembrane region" description="Helical" evidence="1">
    <location>
        <begin position="83"/>
        <end position="104"/>
    </location>
</feature>
<evidence type="ECO:0008006" key="4">
    <source>
        <dbReference type="Google" id="ProtNLM"/>
    </source>
</evidence>
<comment type="caution">
    <text evidence="2">The sequence shown here is derived from an EMBL/GenBank/DDBJ whole genome shotgun (WGS) entry which is preliminary data.</text>
</comment>
<feature type="transmembrane region" description="Helical" evidence="1">
    <location>
        <begin position="124"/>
        <end position="144"/>
    </location>
</feature>
<evidence type="ECO:0000313" key="3">
    <source>
        <dbReference type="Proteomes" id="UP000321197"/>
    </source>
</evidence>
<organism evidence="2 3">
    <name type="scientific">Meiothermus hypogaeus NBRC 106114</name>
    <dbReference type="NCBI Taxonomy" id="1227553"/>
    <lineage>
        <taxon>Bacteria</taxon>
        <taxon>Thermotogati</taxon>
        <taxon>Deinococcota</taxon>
        <taxon>Deinococci</taxon>
        <taxon>Thermales</taxon>
        <taxon>Thermaceae</taxon>
        <taxon>Meiothermus</taxon>
    </lineage>
</organism>
<feature type="transmembrane region" description="Helical" evidence="1">
    <location>
        <begin position="52"/>
        <end position="71"/>
    </location>
</feature>
<keyword evidence="1" id="KW-0472">Membrane</keyword>
<sequence length="154" mass="15579">MKKLLILMVLVFGISLGLAQGNRSAFGLYVLGAQYTLDTGAVDLRLGAGLPLLFFGSGGGTLLSGSLDLLFPMGLVGSSARWYLGAGSEVYLVLGGGGGGAVFTPRGFANFEFGGDGVSFFIEGGLQGVVAVGGGSVFGASVLIPHVRLGVNFR</sequence>
<evidence type="ECO:0000313" key="2">
    <source>
        <dbReference type="EMBL" id="GEM85224.1"/>
    </source>
</evidence>
<dbReference type="Proteomes" id="UP000321197">
    <property type="component" value="Unassembled WGS sequence"/>
</dbReference>
<name>A0A511R6I4_9DEIN</name>
<dbReference type="EMBL" id="BJXL01000195">
    <property type="protein sequence ID" value="GEM85224.1"/>
    <property type="molecule type" value="Genomic_DNA"/>
</dbReference>
<reference evidence="2 3" key="1">
    <citation type="submission" date="2019-07" db="EMBL/GenBank/DDBJ databases">
        <title>Whole genome shotgun sequence of Meiothermus hypogaeus NBRC 106114.</title>
        <authorList>
            <person name="Hosoyama A."/>
            <person name="Uohara A."/>
            <person name="Ohji S."/>
            <person name="Ichikawa N."/>
        </authorList>
    </citation>
    <scope>NUCLEOTIDE SEQUENCE [LARGE SCALE GENOMIC DNA]</scope>
    <source>
        <strain evidence="2 3">NBRC 106114</strain>
    </source>
</reference>
<dbReference type="AlphaFoldDB" id="A0A511R6I4"/>
<keyword evidence="1" id="KW-1133">Transmembrane helix</keyword>
<keyword evidence="1" id="KW-0812">Transmembrane</keyword>
<protein>
    <recommendedName>
        <fullName evidence="4">Outer membrane protein beta-barrel domain-containing protein</fullName>
    </recommendedName>
</protein>
<gene>
    <name evidence="2" type="ORF">MHY01S_33900</name>
</gene>
<evidence type="ECO:0000256" key="1">
    <source>
        <dbReference type="SAM" id="Phobius"/>
    </source>
</evidence>
<proteinExistence type="predicted"/>